<evidence type="ECO:0000256" key="3">
    <source>
        <dbReference type="SAM" id="MobiDB-lite"/>
    </source>
</evidence>
<feature type="region of interest" description="Disordered" evidence="3">
    <location>
        <begin position="530"/>
        <end position="551"/>
    </location>
</feature>
<evidence type="ECO:0000256" key="2">
    <source>
        <dbReference type="PROSITE-ProRule" id="PRU00252"/>
    </source>
</evidence>
<keyword evidence="1 2" id="KW-0238">DNA-binding</keyword>
<protein>
    <submittedName>
        <fullName evidence="4">Uncharacterized protein</fullName>
    </submittedName>
</protein>
<dbReference type="InterPro" id="IPR000424">
    <property type="entry name" value="Primosome_PriB/ssb"/>
</dbReference>
<reference evidence="4 5" key="1">
    <citation type="submission" date="2016-10" db="EMBL/GenBank/DDBJ databases">
        <authorList>
            <person name="Cai Z."/>
        </authorList>
    </citation>
    <scope>NUCLEOTIDE SEQUENCE [LARGE SCALE GENOMIC DNA]</scope>
</reference>
<evidence type="ECO:0000313" key="4">
    <source>
        <dbReference type="EMBL" id="SZX69599.1"/>
    </source>
</evidence>
<gene>
    <name evidence="4" type="ORF">BQ4739_LOCUS9892</name>
</gene>
<proteinExistence type="predicted"/>
<dbReference type="SUPFAM" id="SSF50249">
    <property type="entry name" value="Nucleic acid-binding proteins"/>
    <property type="match status" value="1"/>
</dbReference>
<dbReference type="GO" id="GO:0003697">
    <property type="term" value="F:single-stranded DNA binding"/>
    <property type="evidence" value="ECO:0007669"/>
    <property type="project" value="InterPro"/>
</dbReference>
<dbReference type="InterPro" id="IPR012340">
    <property type="entry name" value="NA-bd_OB-fold"/>
</dbReference>
<dbReference type="PROSITE" id="PS50935">
    <property type="entry name" value="SSB"/>
    <property type="match status" value="1"/>
</dbReference>
<name>A0A383VXL0_TETOB</name>
<dbReference type="AlphaFoldDB" id="A0A383VXL0"/>
<keyword evidence="5" id="KW-1185">Reference proteome</keyword>
<accession>A0A383VXL0</accession>
<feature type="compositionally biased region" description="Low complexity" evidence="3">
    <location>
        <begin position="49"/>
        <end position="65"/>
    </location>
</feature>
<organism evidence="4 5">
    <name type="scientific">Tetradesmus obliquus</name>
    <name type="common">Green alga</name>
    <name type="synonym">Acutodesmus obliquus</name>
    <dbReference type="NCBI Taxonomy" id="3088"/>
    <lineage>
        <taxon>Eukaryota</taxon>
        <taxon>Viridiplantae</taxon>
        <taxon>Chlorophyta</taxon>
        <taxon>core chlorophytes</taxon>
        <taxon>Chlorophyceae</taxon>
        <taxon>CS clade</taxon>
        <taxon>Sphaeropleales</taxon>
        <taxon>Scenedesmaceae</taxon>
        <taxon>Tetradesmus</taxon>
    </lineage>
</organism>
<dbReference type="Proteomes" id="UP000256970">
    <property type="component" value="Unassembled WGS sequence"/>
</dbReference>
<feature type="region of interest" description="Disordered" evidence="3">
    <location>
        <begin position="116"/>
        <end position="273"/>
    </location>
</feature>
<dbReference type="EMBL" id="FNXT01000939">
    <property type="protein sequence ID" value="SZX69599.1"/>
    <property type="molecule type" value="Genomic_DNA"/>
</dbReference>
<feature type="region of interest" description="Disordered" evidence="3">
    <location>
        <begin position="49"/>
        <end position="104"/>
    </location>
</feature>
<sequence>MLYSSAVRQLAVAHGRAQSVGSRAAAAAVAAAVARPGAAAATPVLQAFASGGSSSSNSNIIGSSASRRHPRRLAASYSSDALAEPTPDASSSNGAPPGQTPAYTPVVAFESNPAAAMPMPAAGQQPEQTQSMQQPPAQVQAGGPGQAVPGQLGQMQPGQMQPGQMQPGQMQPGQMQPGQMQQAQLQPGQLQSGQMQPAQLQPGQLQPGQMQQAQMQPGQMQPGQMQPGQMQPGQMQPGQMQPGQMQPGQMQPGQMQPAQMQPGQLQPAQMQAPLQQQQGVPMQFAPQQQQQGMPGQPYMQAAAGQQPTYMQQAPAFPMGQPLAPGMQAPAMGQMPAASQAYMQQGPGYDMAQMQGYTTQSPAAGQMPAGVLQAAAPAAAQAQSEPTVTHFQEDWVNIVGLTGVVLQGPFLQQFGTGKVKASMVLGVLARATGDAMADAPRPILVEAWGERAYTLAQQVKAGALLSVLGHLALDMRPQESTPSHGPALRVLLDSWELVTPATVPSDRPACAYKGEYNGVLQMISGGARAGQQQGQWQQGGGGQQQQQGRQKPAINKQQVMQMFMQGMRIYDIAQSLNGSSSDVFAALVEVAEEQGAASAAWAPLLAAADLAAPGKAVAYYNAVAQAVQQNTESLTKAGHVRMKVVRAFLLSPQCQLSQEVQQQESSTGGVNKTYSQIRLLLAMIRVGIRP</sequence>
<dbReference type="STRING" id="3088.A0A383VXL0"/>
<evidence type="ECO:0000256" key="1">
    <source>
        <dbReference type="ARBA" id="ARBA00023125"/>
    </source>
</evidence>
<evidence type="ECO:0000313" key="5">
    <source>
        <dbReference type="Proteomes" id="UP000256970"/>
    </source>
</evidence>